<dbReference type="PANTHER" id="PTHR30265:SF2">
    <property type="entry name" value="TRANSCRIPTION TERMINATION_ANTITERMINATION PROTEIN NUSG"/>
    <property type="match status" value="1"/>
</dbReference>
<dbReference type="EMBL" id="DSMG01000006">
    <property type="protein sequence ID" value="HDX30008.1"/>
    <property type="molecule type" value="Genomic_DNA"/>
</dbReference>
<dbReference type="AlphaFoldDB" id="A0A7C1JUX0"/>
<sequence length="211" mass="23810">MAERSKHEQPSGEMEAEQPVVSGESATGQPATADEKPRAQWYVVHSYSGMENKVKKNIEHRAESMGMTDQILEVVVPTETEIEIRNGVRREVERRVFPGYILVNMIMTEDSWYVVRNSPGVTGFVGMGNKPTPLSQEEVDKIMKRIESDAPRIKVSFQRGEHVRILSGPFAEFTGVVDDIFPDKGKARVLVSFFNRETPVEVDFVQLARDV</sequence>
<dbReference type="Gene3D" id="2.30.30.30">
    <property type="match status" value="1"/>
</dbReference>
<dbReference type="GO" id="GO:0006354">
    <property type="term" value="P:DNA-templated transcription elongation"/>
    <property type="evidence" value="ECO:0007669"/>
    <property type="project" value="UniProtKB-UniRule"/>
</dbReference>
<dbReference type="InterPro" id="IPR047050">
    <property type="entry name" value="NGN"/>
</dbReference>
<dbReference type="PRINTS" id="PR00338">
    <property type="entry name" value="NUSGTNSCPFCT"/>
</dbReference>
<evidence type="ECO:0000256" key="1">
    <source>
        <dbReference type="ARBA" id="ARBA00022472"/>
    </source>
</evidence>
<reference evidence="11" key="1">
    <citation type="journal article" date="2020" name="mSystems">
        <title>Genome- and Community-Level Interaction Insights into Carbon Utilization and Element Cycling Functions of Hydrothermarchaeota in Hydrothermal Sediment.</title>
        <authorList>
            <person name="Zhou Z."/>
            <person name="Liu Y."/>
            <person name="Xu W."/>
            <person name="Pan J."/>
            <person name="Luo Z.H."/>
            <person name="Li M."/>
        </authorList>
    </citation>
    <scope>NUCLEOTIDE SEQUENCE [LARGE SCALE GENOMIC DNA]</scope>
    <source>
        <strain evidence="11">SpSt-289</strain>
    </source>
</reference>
<evidence type="ECO:0000256" key="6">
    <source>
        <dbReference type="NCBIfam" id="TIGR00922"/>
    </source>
</evidence>
<dbReference type="InterPro" id="IPR001062">
    <property type="entry name" value="Transcrpt_antiterm_NusG"/>
</dbReference>
<feature type="region of interest" description="Disordered" evidence="8">
    <location>
        <begin position="1"/>
        <end position="37"/>
    </location>
</feature>
<dbReference type="InterPro" id="IPR006645">
    <property type="entry name" value="NGN-like_dom"/>
</dbReference>
<keyword evidence="3 5" id="KW-0805">Transcription regulation</keyword>
<dbReference type="GO" id="GO:0006353">
    <property type="term" value="P:DNA-templated transcription termination"/>
    <property type="evidence" value="ECO:0007669"/>
    <property type="project" value="UniProtKB-UniRule"/>
</dbReference>
<dbReference type="InterPro" id="IPR008991">
    <property type="entry name" value="Translation_prot_SH3-like_sf"/>
</dbReference>
<evidence type="ECO:0000256" key="8">
    <source>
        <dbReference type="SAM" id="MobiDB-lite"/>
    </source>
</evidence>
<evidence type="ECO:0000256" key="7">
    <source>
        <dbReference type="RuleBase" id="RU000538"/>
    </source>
</evidence>
<feature type="compositionally biased region" description="Basic and acidic residues" evidence="8">
    <location>
        <begin position="1"/>
        <end position="10"/>
    </location>
</feature>
<dbReference type="SMART" id="SM00738">
    <property type="entry name" value="NGN"/>
    <property type="match status" value="1"/>
</dbReference>
<keyword evidence="1 5" id="KW-0806">Transcription termination</keyword>
<dbReference type="CDD" id="cd06091">
    <property type="entry name" value="KOW_NusG"/>
    <property type="match status" value="1"/>
</dbReference>
<evidence type="ECO:0000313" key="11">
    <source>
        <dbReference type="EMBL" id="HDX30008.1"/>
    </source>
</evidence>
<organism evidence="11">
    <name type="scientific">Caldilinea aerophila</name>
    <dbReference type="NCBI Taxonomy" id="133453"/>
    <lineage>
        <taxon>Bacteria</taxon>
        <taxon>Bacillati</taxon>
        <taxon>Chloroflexota</taxon>
        <taxon>Caldilineae</taxon>
        <taxon>Caldilineales</taxon>
        <taxon>Caldilineaceae</taxon>
        <taxon>Caldilinea</taxon>
    </lineage>
</organism>
<proteinExistence type="inferred from homology"/>
<protein>
    <recommendedName>
        <fullName evidence="5 6">Transcription termination/antitermination protein NusG</fullName>
    </recommendedName>
</protein>
<evidence type="ECO:0000259" key="9">
    <source>
        <dbReference type="SMART" id="SM00738"/>
    </source>
</evidence>
<dbReference type="NCBIfam" id="TIGR00922">
    <property type="entry name" value="nusG"/>
    <property type="match status" value="1"/>
</dbReference>
<comment type="caution">
    <text evidence="11">The sequence shown here is derived from an EMBL/GenBank/DDBJ whole genome shotgun (WGS) entry which is preliminary data.</text>
</comment>
<dbReference type="GO" id="GO:0031564">
    <property type="term" value="P:transcription antitermination"/>
    <property type="evidence" value="ECO:0007669"/>
    <property type="project" value="UniProtKB-UniRule"/>
</dbReference>
<dbReference type="Gene3D" id="3.30.70.940">
    <property type="entry name" value="NusG, N-terminal domain"/>
    <property type="match status" value="1"/>
</dbReference>
<dbReference type="InterPro" id="IPR005824">
    <property type="entry name" value="KOW"/>
</dbReference>
<dbReference type="Pfam" id="PF00467">
    <property type="entry name" value="KOW"/>
    <property type="match status" value="1"/>
</dbReference>
<feature type="domain" description="NusG-like N-terminal" evidence="9">
    <location>
        <begin position="38"/>
        <end position="146"/>
    </location>
</feature>
<dbReference type="FunFam" id="3.30.70.940:FF:000002">
    <property type="entry name" value="Transcription termination/antitermination protein NusG"/>
    <property type="match status" value="1"/>
</dbReference>
<dbReference type="InterPro" id="IPR014722">
    <property type="entry name" value="Rib_uL2_dom2"/>
</dbReference>
<dbReference type="SMART" id="SM00739">
    <property type="entry name" value="KOW"/>
    <property type="match status" value="1"/>
</dbReference>
<dbReference type="InterPro" id="IPR036735">
    <property type="entry name" value="NGN_dom_sf"/>
</dbReference>
<name>A0A7C1JUX0_9CHLR</name>
<evidence type="ECO:0000256" key="2">
    <source>
        <dbReference type="ARBA" id="ARBA00022814"/>
    </source>
</evidence>
<keyword evidence="4 5" id="KW-0804">Transcription</keyword>
<dbReference type="Pfam" id="PF02357">
    <property type="entry name" value="NusG"/>
    <property type="match status" value="1"/>
</dbReference>
<dbReference type="SUPFAM" id="SSF50104">
    <property type="entry name" value="Translation proteins SH3-like domain"/>
    <property type="match status" value="1"/>
</dbReference>
<comment type="similarity">
    <text evidence="5 7">Belongs to the NusG family.</text>
</comment>
<evidence type="ECO:0000256" key="4">
    <source>
        <dbReference type="ARBA" id="ARBA00023163"/>
    </source>
</evidence>
<dbReference type="InterPro" id="IPR043425">
    <property type="entry name" value="NusG-like"/>
</dbReference>
<dbReference type="HAMAP" id="MF_00948">
    <property type="entry name" value="NusG"/>
    <property type="match status" value="1"/>
</dbReference>
<dbReference type="CDD" id="cd09891">
    <property type="entry name" value="NGN_Bact_1"/>
    <property type="match status" value="1"/>
</dbReference>
<dbReference type="SUPFAM" id="SSF82679">
    <property type="entry name" value="N-utilization substance G protein NusG, N-terminal domain"/>
    <property type="match status" value="1"/>
</dbReference>
<comment type="function">
    <text evidence="5 7">Participates in transcription elongation, termination and antitermination.</text>
</comment>
<gene>
    <name evidence="5 11" type="primary">nusG</name>
    <name evidence="11" type="ORF">ENQ20_00775</name>
</gene>
<evidence type="ECO:0000256" key="5">
    <source>
        <dbReference type="HAMAP-Rule" id="MF_00948"/>
    </source>
</evidence>
<evidence type="ECO:0000256" key="3">
    <source>
        <dbReference type="ARBA" id="ARBA00023015"/>
    </source>
</evidence>
<feature type="domain" description="KOW" evidence="10">
    <location>
        <begin position="156"/>
        <end position="183"/>
    </location>
</feature>
<evidence type="ECO:0000259" key="10">
    <source>
        <dbReference type="SMART" id="SM00739"/>
    </source>
</evidence>
<keyword evidence="2 5" id="KW-0889">Transcription antitermination</keyword>
<dbReference type="GO" id="GO:0005829">
    <property type="term" value="C:cytosol"/>
    <property type="evidence" value="ECO:0007669"/>
    <property type="project" value="TreeGrafter"/>
</dbReference>
<dbReference type="GO" id="GO:0032784">
    <property type="term" value="P:regulation of DNA-templated transcription elongation"/>
    <property type="evidence" value="ECO:0007669"/>
    <property type="project" value="InterPro"/>
</dbReference>
<accession>A0A7C1JUX0</accession>
<dbReference type="PANTHER" id="PTHR30265">
    <property type="entry name" value="RHO-INTERACTING TRANSCRIPTION TERMINATION FACTOR NUSG"/>
    <property type="match status" value="1"/>
</dbReference>